<dbReference type="InterPro" id="IPR036873">
    <property type="entry name" value="Rhodanese-like_dom_sf"/>
</dbReference>
<proteinExistence type="predicted"/>
<dbReference type="Pfam" id="PF00581">
    <property type="entry name" value="Rhodanese"/>
    <property type="match status" value="1"/>
</dbReference>
<dbReference type="CDD" id="cd00158">
    <property type="entry name" value="RHOD"/>
    <property type="match status" value="1"/>
</dbReference>
<evidence type="ECO:0000256" key="1">
    <source>
        <dbReference type="SAM" id="Phobius"/>
    </source>
</evidence>
<dbReference type="PROSITE" id="PS50206">
    <property type="entry name" value="RHODANESE_3"/>
    <property type="match status" value="1"/>
</dbReference>
<evidence type="ECO:0000313" key="4">
    <source>
        <dbReference type="Proteomes" id="UP001377804"/>
    </source>
</evidence>
<dbReference type="PANTHER" id="PTHR43031">
    <property type="entry name" value="FAD-DEPENDENT OXIDOREDUCTASE"/>
    <property type="match status" value="1"/>
</dbReference>
<dbReference type="Gene3D" id="3.40.250.10">
    <property type="entry name" value="Rhodanese-like domain"/>
    <property type="match status" value="1"/>
</dbReference>
<organism evidence="3 4">
    <name type="scientific">Holzapfeliella saturejae</name>
    <dbReference type="NCBI Taxonomy" id="3082953"/>
    <lineage>
        <taxon>Bacteria</taxon>
        <taxon>Bacillati</taxon>
        <taxon>Bacillota</taxon>
        <taxon>Bacilli</taxon>
        <taxon>Lactobacillales</taxon>
        <taxon>Lactobacillaceae</taxon>
        <taxon>Holzapfeliella</taxon>
    </lineage>
</organism>
<dbReference type="SUPFAM" id="SSF52821">
    <property type="entry name" value="Rhodanese/Cell cycle control phosphatase"/>
    <property type="match status" value="1"/>
</dbReference>
<feature type="transmembrane region" description="Helical" evidence="1">
    <location>
        <begin position="6"/>
        <end position="24"/>
    </location>
</feature>
<feature type="domain" description="Rhodanese" evidence="2">
    <location>
        <begin position="41"/>
        <end position="130"/>
    </location>
</feature>
<comment type="caution">
    <text evidence="3">The sequence shown here is derived from an EMBL/GenBank/DDBJ whole genome shotgun (WGS) entry which is preliminary data.</text>
</comment>
<dbReference type="Proteomes" id="UP001377804">
    <property type="component" value="Unassembled WGS sequence"/>
</dbReference>
<dbReference type="SMART" id="SM00450">
    <property type="entry name" value="RHOD"/>
    <property type="match status" value="1"/>
</dbReference>
<protein>
    <submittedName>
        <fullName evidence="3">Rhodanese-like domain-containing protein</fullName>
    </submittedName>
</protein>
<gene>
    <name evidence="3" type="ORF">R4Y45_05120</name>
</gene>
<dbReference type="RefSeq" id="WP_339969942.1">
    <property type="nucleotide sequence ID" value="NZ_JAWMWG010000001.1"/>
</dbReference>
<name>A0ABU8SGU9_9LACO</name>
<keyword evidence="1" id="KW-0812">Transmembrane</keyword>
<keyword evidence="4" id="KW-1185">Reference proteome</keyword>
<dbReference type="EMBL" id="JAWMWG010000001">
    <property type="protein sequence ID" value="MEJ6348607.1"/>
    <property type="molecule type" value="Genomic_DNA"/>
</dbReference>
<dbReference type="PANTHER" id="PTHR43031:SF18">
    <property type="entry name" value="RHODANESE-RELATED SULFURTRANSFERASES"/>
    <property type="match status" value="1"/>
</dbReference>
<evidence type="ECO:0000259" key="2">
    <source>
        <dbReference type="PROSITE" id="PS50206"/>
    </source>
</evidence>
<evidence type="ECO:0000313" key="3">
    <source>
        <dbReference type="EMBL" id="MEJ6348607.1"/>
    </source>
</evidence>
<sequence length="132" mass="15295">MLVLYVVLAIIVLAILFNWLYIRFYSKKLAGALSNEDFQSTMRKAQIIDLRGTDAFDQSHILGARNIPYTQLKMSFAEMRPDLPVYLYADGQSICVRAARYLVNKKGFKNVKWLKKGYRDWEGKTKASKKSY</sequence>
<reference evidence="3 4" key="1">
    <citation type="submission" date="2023-10" db="EMBL/GenBank/DDBJ databases">
        <title>Holzapfeliella saturejae sp. nov. isolated from Satureja montana flowers.</title>
        <authorList>
            <person name="Alcantara C."/>
            <person name="Zuniga M."/>
            <person name="Landete J.M."/>
            <person name="Monedero V."/>
        </authorList>
    </citation>
    <scope>NUCLEOTIDE SEQUENCE [LARGE SCALE GENOMIC DNA]</scope>
    <source>
        <strain evidence="3 4">He02</strain>
    </source>
</reference>
<accession>A0ABU8SGU9</accession>
<dbReference type="InterPro" id="IPR050229">
    <property type="entry name" value="GlpE_sulfurtransferase"/>
</dbReference>
<keyword evidence="1" id="KW-0472">Membrane</keyword>
<dbReference type="InterPro" id="IPR001763">
    <property type="entry name" value="Rhodanese-like_dom"/>
</dbReference>
<keyword evidence="1" id="KW-1133">Transmembrane helix</keyword>